<evidence type="ECO:0000256" key="3">
    <source>
        <dbReference type="SAM" id="SignalP"/>
    </source>
</evidence>
<organism evidence="6 7">
    <name type="scientific">Rugamonas aquatica</name>
    <dbReference type="NCBI Taxonomy" id="2743357"/>
    <lineage>
        <taxon>Bacteria</taxon>
        <taxon>Pseudomonadati</taxon>
        <taxon>Pseudomonadota</taxon>
        <taxon>Betaproteobacteria</taxon>
        <taxon>Burkholderiales</taxon>
        <taxon>Oxalobacteraceae</taxon>
        <taxon>Telluria group</taxon>
        <taxon>Rugamonas</taxon>
    </lineage>
</organism>
<accession>A0A6A7N7A1</accession>
<comment type="caution">
    <text evidence="6">The sequence shown here is derived from an EMBL/GenBank/DDBJ whole genome shotgun (WGS) entry which is preliminary data.</text>
</comment>
<feature type="active site" description="Charge relay system" evidence="2">
    <location>
        <position position="253"/>
    </location>
</feature>
<comment type="similarity">
    <text evidence="1">Belongs to the C/M/P thioester hydrolase family.</text>
</comment>
<dbReference type="EMBL" id="WHUG01000010">
    <property type="protein sequence ID" value="MQA40963.1"/>
    <property type="molecule type" value="Genomic_DNA"/>
</dbReference>
<dbReference type="InterPro" id="IPR014940">
    <property type="entry name" value="BAAT_C"/>
</dbReference>
<dbReference type="PIRSF" id="PIRSF016521">
    <property type="entry name" value="Acyl-CoA_hydro"/>
    <property type="match status" value="1"/>
</dbReference>
<feature type="chain" id="PRO_5025515051" description="Dienelactone hydrolase" evidence="3">
    <location>
        <begin position="19"/>
        <end position="445"/>
    </location>
</feature>
<name>A0A6A7N7A1_9BURK</name>
<dbReference type="SUPFAM" id="SSF53474">
    <property type="entry name" value="alpha/beta-Hydrolases"/>
    <property type="match status" value="1"/>
</dbReference>
<evidence type="ECO:0008006" key="8">
    <source>
        <dbReference type="Google" id="ProtNLM"/>
    </source>
</evidence>
<evidence type="ECO:0000256" key="2">
    <source>
        <dbReference type="PIRSR" id="PIRSR016521-1"/>
    </source>
</evidence>
<sequence>MKRIILLATLWTGLVSHAQTLTIAPAGPVLTGDPVAITLSGLPPKADVQIVAERLMKSAAQPVLYRAEAAYRSDAEGTLDLAQSAPRSGSYRKADVRGLFWSMTPSKDAPAAGMVPGVVQLSARIDGKEVAHARMQFVNTLPDVKVEAVDAFPGAVFAALPGSGKRPVVIVLSGSDGGSSAVRELAPMLAAHGYAVLGLPYYSPAAWNSTERELPMLPRSFVDIPVDRLEQARAWLAARSDVDAAHIGLLGYSKGAEFALIAASKMPWISAVAAIAATDVVWQGWGPDVNPPDSRRSSFSWRGQALPFVPNQDFLQEMAGFQTGADVRYRRPQDKGRAAHPEAAVAARIRVEDFKGAMLVAGGIEDQMWASGMMAQNIAERRAAAGRDTVALVYTDAGHMLNGSGWNPTTQYDVGAFKTGGTPEANARAQADTWRQTLAFFKRSL</sequence>
<dbReference type="Gene3D" id="2.60.40.2240">
    <property type="entry name" value="Acyl-CoA thioester hydrolase/BAAT N-terminal domain"/>
    <property type="match status" value="1"/>
</dbReference>
<feature type="active site" description="Charge relay system" evidence="2">
    <location>
        <position position="399"/>
    </location>
</feature>
<dbReference type="InterPro" id="IPR029058">
    <property type="entry name" value="AB_hydrolase_fold"/>
</dbReference>
<evidence type="ECO:0000313" key="6">
    <source>
        <dbReference type="EMBL" id="MQA40963.1"/>
    </source>
</evidence>
<dbReference type="GO" id="GO:0047617">
    <property type="term" value="F:fatty acyl-CoA hydrolase activity"/>
    <property type="evidence" value="ECO:0007669"/>
    <property type="project" value="TreeGrafter"/>
</dbReference>
<evidence type="ECO:0000259" key="5">
    <source>
        <dbReference type="Pfam" id="PF08840"/>
    </source>
</evidence>
<feature type="active site" description="Charge relay system" evidence="2">
    <location>
        <position position="366"/>
    </location>
</feature>
<dbReference type="Pfam" id="PF04775">
    <property type="entry name" value="Bile_Hydr_Trans"/>
    <property type="match status" value="1"/>
</dbReference>
<feature type="domain" description="BAAT/Acyl-CoA thioester hydrolase C-terminal" evidence="5">
    <location>
        <begin position="229"/>
        <end position="445"/>
    </location>
</feature>
<dbReference type="PANTHER" id="PTHR10824:SF4">
    <property type="entry name" value="ACYL-COENZYME A THIOESTERASE 1-LIKE"/>
    <property type="match status" value="1"/>
</dbReference>
<feature type="domain" description="Acyl-CoA thioester hydrolase/bile acid-CoA amino acid N-acetyltransferase" evidence="4">
    <location>
        <begin position="33"/>
        <end position="135"/>
    </location>
</feature>
<dbReference type="InterPro" id="IPR006862">
    <property type="entry name" value="Thio_Ohase/aa_AcTrfase"/>
</dbReference>
<reference evidence="6 7" key="1">
    <citation type="submission" date="2019-10" db="EMBL/GenBank/DDBJ databases">
        <title>Two novel species isolated from a subtropical stream in China.</title>
        <authorList>
            <person name="Lu H."/>
        </authorList>
    </citation>
    <scope>NUCLEOTIDE SEQUENCE [LARGE SCALE GENOMIC DNA]</scope>
    <source>
        <strain evidence="6 7">FT29W</strain>
    </source>
</reference>
<gene>
    <name evidence="6" type="ORF">GEV02_22750</name>
</gene>
<dbReference type="PANTHER" id="PTHR10824">
    <property type="entry name" value="ACYL-COENZYME A THIOESTERASE-RELATED"/>
    <property type="match status" value="1"/>
</dbReference>
<dbReference type="RefSeq" id="WP_152840238.1">
    <property type="nucleotide sequence ID" value="NZ_WHUG01000010.1"/>
</dbReference>
<evidence type="ECO:0000313" key="7">
    <source>
        <dbReference type="Proteomes" id="UP000440498"/>
    </source>
</evidence>
<evidence type="ECO:0000256" key="1">
    <source>
        <dbReference type="ARBA" id="ARBA00006538"/>
    </source>
</evidence>
<dbReference type="GO" id="GO:0006637">
    <property type="term" value="P:acyl-CoA metabolic process"/>
    <property type="evidence" value="ECO:0007669"/>
    <property type="project" value="InterPro"/>
</dbReference>
<dbReference type="InterPro" id="IPR016662">
    <property type="entry name" value="Acyl-CoA_thioEstase_long-chain"/>
</dbReference>
<keyword evidence="3" id="KW-0732">Signal</keyword>
<dbReference type="GO" id="GO:0006631">
    <property type="term" value="P:fatty acid metabolic process"/>
    <property type="evidence" value="ECO:0007669"/>
    <property type="project" value="TreeGrafter"/>
</dbReference>
<protein>
    <recommendedName>
        <fullName evidence="8">Dienelactone hydrolase</fullName>
    </recommendedName>
</protein>
<dbReference type="AlphaFoldDB" id="A0A6A7N7A1"/>
<keyword evidence="7" id="KW-1185">Reference proteome</keyword>
<proteinExistence type="inferred from homology"/>
<dbReference type="Pfam" id="PF08840">
    <property type="entry name" value="BAAT_C"/>
    <property type="match status" value="1"/>
</dbReference>
<dbReference type="InterPro" id="IPR042490">
    <property type="entry name" value="Thio_Ohase/BAAT_N"/>
</dbReference>
<feature type="signal peptide" evidence="3">
    <location>
        <begin position="1"/>
        <end position="18"/>
    </location>
</feature>
<dbReference type="Gene3D" id="3.40.50.1820">
    <property type="entry name" value="alpha/beta hydrolase"/>
    <property type="match status" value="1"/>
</dbReference>
<dbReference type="Proteomes" id="UP000440498">
    <property type="component" value="Unassembled WGS sequence"/>
</dbReference>
<evidence type="ECO:0000259" key="4">
    <source>
        <dbReference type="Pfam" id="PF04775"/>
    </source>
</evidence>